<keyword evidence="14" id="KW-0968">Cytoplasmic vesicle</keyword>
<dbReference type="GO" id="GO:0000422">
    <property type="term" value="P:autophagy of mitochondrion"/>
    <property type="evidence" value="ECO:0007669"/>
    <property type="project" value="TreeGrafter"/>
</dbReference>
<sequence length="819" mass="94988">MPESDPNTPPNPRRQEPELLSEYPSLIFENRVLTSPSSPTEQVRDSSPYYKRSRRLKDEETTGEEDDSTVRLTDSELEEVPPSGELIQSSCHLLSSVFTQLQTNLDKLNESHKKSLKQAQDQVPNHHETLEAWQESLDSDDDNPLLHSTIEQYPDIGPSKYLSKGTLNDPNYNIKKSPDSPEAYESSNPRNFESSTQQTVVPKDVIPSVGKDADVSSFSQFPMNRGPPTVSSSLRASPSPNERFGKTNRDKIPTAYPNKSVHTQLPRNEFSSARASWNRLSPRDRVLWRWANVENLDNFLQQVYSFYIGKGFSCIVVQRLFQILTISFVIGFTTFITSCIDWSAVIPHGSLPSATKSHCIAQMSPLDTLFLWLFMSFLFALWIYYLTDIPRLWHIREFFIHALKVSSTDMATVSWQRVLYRLYKLRNVNALTAEDGRVVSLHNMKRLDAHAIANRIMRKENYFIALINNDVIDLELPLLNKRILTHTTEWNINWCIFNFVFDEHGQIHEAFRNVNSRKRLAEELRRRFIVAGFLNCLCSPIVAVYLLVHNFFRYFDEFHKNPSLLGIRRYTPLALWTFREYNELPHVFDERISNSYEYASHYVSQFPNFNVIRFVKYVSFILGSFTAVLVIMTLFDPEIMVTFELTKDRTVIFYLGIFGSLIAAMRSLVPDETLVFDPEKALRKVAFFTHYMPDWWQRNMDSKAVQQEFCSLYTYRIVNVLWEILGILLTPVLLFFTFPTCSQEIVDFFREYTVYVEGVGYVCSHAVFRADPQHDSVAAMVNSRKINATFQNKQEMSRINFYQNLNPKVPKQASDDFLD</sequence>
<evidence type="ECO:0000256" key="1">
    <source>
        <dbReference type="ARBA" id="ARBA00004439"/>
    </source>
</evidence>
<evidence type="ECO:0000256" key="17">
    <source>
        <dbReference type="ARBA" id="ARBA00024621"/>
    </source>
</evidence>
<feature type="transmembrane region" description="Helical" evidence="19">
    <location>
        <begin position="651"/>
        <end position="669"/>
    </location>
</feature>
<keyword evidence="10 19" id="KW-0072">Autophagy</keyword>
<reference evidence="21 22" key="1">
    <citation type="journal article" date="2011" name="Science">
        <title>Comparative functional genomics of the fission yeasts.</title>
        <authorList>
            <person name="Rhind N."/>
            <person name="Chen Z."/>
            <person name="Yassour M."/>
            <person name="Thompson D.A."/>
            <person name="Haas B.J."/>
            <person name="Habib N."/>
            <person name="Wapinski I."/>
            <person name="Roy S."/>
            <person name="Lin M.F."/>
            <person name="Heiman D.I."/>
            <person name="Young S.K."/>
            <person name="Furuya K."/>
            <person name="Guo Y."/>
            <person name="Pidoux A."/>
            <person name="Chen H.M."/>
            <person name="Robbertse B."/>
            <person name="Goldberg J.M."/>
            <person name="Aoki K."/>
            <person name="Bayne E.H."/>
            <person name="Berlin A.M."/>
            <person name="Desjardins C.A."/>
            <person name="Dobbs E."/>
            <person name="Dukaj L."/>
            <person name="Fan L."/>
            <person name="FitzGerald M.G."/>
            <person name="French C."/>
            <person name="Gujja S."/>
            <person name="Hansen K."/>
            <person name="Keifenheim D."/>
            <person name="Levin J.Z."/>
            <person name="Mosher R.A."/>
            <person name="Mueller C.A."/>
            <person name="Pfiffner J."/>
            <person name="Priest M."/>
            <person name="Russ C."/>
            <person name="Smialowska A."/>
            <person name="Swoboda P."/>
            <person name="Sykes S.M."/>
            <person name="Vaughn M."/>
            <person name="Vengrova S."/>
            <person name="Yoder R."/>
            <person name="Zeng Q."/>
            <person name="Allshire R."/>
            <person name="Baulcombe D."/>
            <person name="Birren B.W."/>
            <person name="Brown W."/>
            <person name="Ekwall K."/>
            <person name="Kellis M."/>
            <person name="Leatherwood J."/>
            <person name="Levin H."/>
            <person name="Margalit H."/>
            <person name="Martienssen R."/>
            <person name="Nieduszynski C.A."/>
            <person name="Spatafora J.W."/>
            <person name="Friedman N."/>
            <person name="Dalgaard J.Z."/>
            <person name="Baumann P."/>
            <person name="Niki H."/>
            <person name="Regev A."/>
            <person name="Nusbaum C."/>
        </authorList>
    </citation>
    <scope>NUCLEOTIDE SEQUENCE [LARGE SCALE GENOMIC DNA]</scope>
    <source>
        <strain evidence="22">OY26 / ATCC MYA-4695 / CBS 11777 / NBRC 106824 / NRRL Y48691</strain>
    </source>
</reference>
<feature type="compositionally biased region" description="Polar residues" evidence="20">
    <location>
        <begin position="229"/>
        <end position="240"/>
    </location>
</feature>
<dbReference type="GO" id="GO:0005789">
    <property type="term" value="C:endoplasmic reticulum membrane"/>
    <property type="evidence" value="ECO:0007669"/>
    <property type="project" value="UniProtKB-SubCell"/>
</dbReference>
<feature type="compositionally biased region" description="Basic and acidic residues" evidence="20">
    <location>
        <begin position="243"/>
        <end position="252"/>
    </location>
</feature>
<feature type="compositionally biased region" description="Polar residues" evidence="20">
    <location>
        <begin position="185"/>
        <end position="200"/>
    </location>
</feature>
<evidence type="ECO:0000256" key="10">
    <source>
        <dbReference type="ARBA" id="ARBA00023006"/>
    </source>
</evidence>
<dbReference type="GO" id="GO:0061709">
    <property type="term" value="P:reticulophagy"/>
    <property type="evidence" value="ECO:0007669"/>
    <property type="project" value="TreeGrafter"/>
</dbReference>
<dbReference type="HOGENOM" id="CLU_006200_3_1_1"/>
<keyword evidence="12 19" id="KW-0445">Lipid transport</keyword>
<evidence type="ECO:0000256" key="8">
    <source>
        <dbReference type="ARBA" id="ARBA00022692"/>
    </source>
</evidence>
<dbReference type="GeneID" id="25037145"/>
<dbReference type="GO" id="GO:0034727">
    <property type="term" value="P:piecemeal microautophagy of the nucleus"/>
    <property type="evidence" value="ECO:0007669"/>
    <property type="project" value="TreeGrafter"/>
</dbReference>
<dbReference type="GO" id="GO:0034045">
    <property type="term" value="C:phagophore assembly site membrane"/>
    <property type="evidence" value="ECO:0007669"/>
    <property type="project" value="UniProtKB-SubCell"/>
</dbReference>
<accession>S9W5W6</accession>
<evidence type="ECO:0000256" key="16">
    <source>
        <dbReference type="ARBA" id="ARBA00024615"/>
    </source>
</evidence>
<dbReference type="GO" id="GO:0005776">
    <property type="term" value="C:autophagosome"/>
    <property type="evidence" value="ECO:0007669"/>
    <property type="project" value="TreeGrafter"/>
</dbReference>
<organism evidence="21 22">
    <name type="scientific">Schizosaccharomyces cryophilus (strain OY26 / ATCC MYA-4695 / CBS 11777 / NBRC 106824 / NRRL Y48691)</name>
    <name type="common">Fission yeast</name>
    <dbReference type="NCBI Taxonomy" id="653667"/>
    <lineage>
        <taxon>Eukaryota</taxon>
        <taxon>Fungi</taxon>
        <taxon>Dikarya</taxon>
        <taxon>Ascomycota</taxon>
        <taxon>Taphrinomycotina</taxon>
        <taxon>Schizosaccharomycetes</taxon>
        <taxon>Schizosaccharomycetales</taxon>
        <taxon>Schizosaccharomycetaceae</taxon>
        <taxon>Schizosaccharomyces</taxon>
    </lineage>
</organism>
<evidence type="ECO:0000313" key="21">
    <source>
        <dbReference type="EMBL" id="EPY53954.1"/>
    </source>
</evidence>
<evidence type="ECO:0000256" key="20">
    <source>
        <dbReference type="SAM" id="MobiDB-lite"/>
    </source>
</evidence>
<comment type="catalytic activity">
    <reaction evidence="17">
        <text>a 1,2-diacyl-sn-glycero-3-phospho-(1D-myo-inositol-3-phosphate)(in) = a 1,2-diacyl-sn-glycero-3-phospho-(1D-myo-inositol-3-phosphate)(out)</text>
        <dbReference type="Rhea" id="RHEA:67920"/>
        <dbReference type="ChEBI" id="CHEBI:58088"/>
    </reaction>
</comment>
<evidence type="ECO:0000256" key="6">
    <source>
        <dbReference type="ARBA" id="ARBA00018074"/>
    </source>
</evidence>
<evidence type="ECO:0000256" key="5">
    <source>
        <dbReference type="ARBA" id="ARBA00006185"/>
    </source>
</evidence>
<name>S9W5W6_SCHCR</name>
<feature type="transmembrane region" description="Helical" evidence="19">
    <location>
        <begin position="614"/>
        <end position="635"/>
    </location>
</feature>
<keyword evidence="11" id="KW-0333">Golgi apparatus</keyword>
<comment type="function">
    <text evidence="19">Phospholipid scramblase involved in autophagy. Cycles between the preautophagosomal structure/phagophore assembly site (PAS) and the cytoplasmic vesicle pool and supplies membrane for the growing autophagosome. Lipid scramblase activity plays a key role in preautophagosomal structure/phagophore assembly by distributing the phospholipids that arrive through ATG2 from the cytoplasmic to the luminal leaflet of the bilayer, thereby driving autophagosomal membrane expansion.</text>
</comment>
<dbReference type="GO" id="GO:0034497">
    <property type="term" value="P:protein localization to phagophore assembly site"/>
    <property type="evidence" value="ECO:0007669"/>
    <property type="project" value="TreeGrafter"/>
</dbReference>
<dbReference type="GO" id="GO:0000139">
    <property type="term" value="C:Golgi membrane"/>
    <property type="evidence" value="ECO:0007669"/>
    <property type="project" value="UniProtKB-SubCell"/>
</dbReference>
<evidence type="ECO:0000313" key="22">
    <source>
        <dbReference type="Proteomes" id="UP000015464"/>
    </source>
</evidence>
<comment type="subcellular location">
    <subcellularLocation>
        <location evidence="1">Cytoplasmic vesicle membrane</location>
        <topology evidence="1">Multi-pass membrane protein</topology>
    </subcellularLocation>
    <subcellularLocation>
        <location evidence="2">Endoplasmic reticulum membrane</location>
        <topology evidence="2">Multi-pass membrane protein</topology>
    </subcellularLocation>
    <subcellularLocation>
        <location evidence="4">Golgi apparatus membrane</location>
        <topology evidence="4">Multi-pass membrane protein</topology>
    </subcellularLocation>
    <subcellularLocation>
        <location evidence="3 19">Preautophagosomal structure membrane</location>
        <topology evidence="3 19">Multi-pass membrane protein</topology>
    </subcellularLocation>
</comment>
<evidence type="ECO:0000256" key="19">
    <source>
        <dbReference type="RuleBase" id="RU364027"/>
    </source>
</evidence>
<keyword evidence="22" id="KW-1185">Reference proteome</keyword>
<dbReference type="Pfam" id="PF04109">
    <property type="entry name" value="ATG9"/>
    <property type="match status" value="1"/>
</dbReference>
<evidence type="ECO:0000256" key="15">
    <source>
        <dbReference type="ARBA" id="ARBA00024479"/>
    </source>
</evidence>
<dbReference type="STRING" id="653667.S9W5W6"/>
<evidence type="ECO:0000256" key="11">
    <source>
        <dbReference type="ARBA" id="ARBA00023034"/>
    </source>
</evidence>
<feature type="region of interest" description="Disordered" evidence="20">
    <location>
        <begin position="137"/>
        <end position="202"/>
    </location>
</feature>
<comment type="similarity">
    <text evidence="5 19">Belongs to the ATG9 family.</text>
</comment>
<evidence type="ECO:0000256" key="7">
    <source>
        <dbReference type="ARBA" id="ARBA00022448"/>
    </source>
</evidence>
<dbReference type="AlphaFoldDB" id="S9W5W6"/>
<evidence type="ECO:0000256" key="18">
    <source>
        <dbReference type="ARBA" id="ARBA00024631"/>
    </source>
</evidence>
<feature type="transmembrane region" description="Helical" evidence="19">
    <location>
        <begin position="720"/>
        <end position="741"/>
    </location>
</feature>
<gene>
    <name evidence="21" type="ORF">SPOG_02823</name>
</gene>
<dbReference type="eggNOG" id="KOG2173">
    <property type="taxonomic scope" value="Eukaryota"/>
</dbReference>
<dbReference type="OrthoDB" id="2020634at2759"/>
<evidence type="ECO:0000256" key="14">
    <source>
        <dbReference type="ARBA" id="ARBA00023329"/>
    </source>
</evidence>
<evidence type="ECO:0000256" key="4">
    <source>
        <dbReference type="ARBA" id="ARBA00004653"/>
    </source>
</evidence>
<feature type="compositionally biased region" description="Polar residues" evidence="20">
    <location>
        <begin position="32"/>
        <end position="41"/>
    </location>
</feature>
<keyword evidence="7 19" id="KW-0813">Transport</keyword>
<feature type="region of interest" description="Disordered" evidence="20">
    <location>
        <begin position="1"/>
        <end position="84"/>
    </location>
</feature>
<comment type="catalytic activity">
    <reaction evidence="18">
        <text>a 1,2-diacyl-sn-glycero-3-phosphocholine(in) = a 1,2-diacyl-sn-glycero-3-phosphocholine(out)</text>
        <dbReference type="Rhea" id="RHEA:38571"/>
        <dbReference type="ChEBI" id="CHEBI:57643"/>
    </reaction>
</comment>
<protein>
    <recommendedName>
        <fullName evidence="6 19">Autophagy-related protein 9</fullName>
    </recommendedName>
</protein>
<evidence type="ECO:0000256" key="3">
    <source>
        <dbReference type="ARBA" id="ARBA00004511"/>
    </source>
</evidence>
<evidence type="ECO:0000256" key="13">
    <source>
        <dbReference type="ARBA" id="ARBA00023136"/>
    </source>
</evidence>
<feature type="transmembrane region" description="Helical" evidence="19">
    <location>
        <begin position="528"/>
        <end position="548"/>
    </location>
</feature>
<evidence type="ECO:0000256" key="12">
    <source>
        <dbReference type="ARBA" id="ARBA00023055"/>
    </source>
</evidence>
<dbReference type="InterPro" id="IPR007241">
    <property type="entry name" value="Autophagy-rel_prot_9"/>
</dbReference>
<dbReference type="GO" id="GO:0000329">
    <property type="term" value="C:fungal-type vacuole membrane"/>
    <property type="evidence" value="ECO:0007669"/>
    <property type="project" value="EnsemblFungi"/>
</dbReference>
<keyword evidence="8 19" id="KW-0812">Transmembrane</keyword>
<evidence type="ECO:0000256" key="2">
    <source>
        <dbReference type="ARBA" id="ARBA00004477"/>
    </source>
</evidence>
<dbReference type="OMA" id="ELMTISW"/>
<dbReference type="EMBL" id="KE546988">
    <property type="protein sequence ID" value="EPY53954.1"/>
    <property type="molecule type" value="Genomic_DNA"/>
</dbReference>
<feature type="region of interest" description="Disordered" evidence="20">
    <location>
        <begin position="216"/>
        <end position="259"/>
    </location>
</feature>
<dbReference type="GO" id="GO:0030659">
    <property type="term" value="C:cytoplasmic vesicle membrane"/>
    <property type="evidence" value="ECO:0007669"/>
    <property type="project" value="UniProtKB-SubCell"/>
</dbReference>
<dbReference type="PANTHER" id="PTHR13038:SF10">
    <property type="entry name" value="AUTOPHAGY-RELATED PROTEIN 9"/>
    <property type="match status" value="1"/>
</dbReference>
<dbReference type="RefSeq" id="XP_013020939.1">
    <property type="nucleotide sequence ID" value="XM_013165485.1"/>
</dbReference>
<keyword evidence="9 19" id="KW-1133">Transmembrane helix</keyword>
<keyword evidence="13 19" id="KW-0472">Membrane</keyword>
<evidence type="ECO:0000256" key="9">
    <source>
        <dbReference type="ARBA" id="ARBA00022989"/>
    </source>
</evidence>
<dbReference type="Proteomes" id="UP000015464">
    <property type="component" value="Unassembled WGS sequence"/>
</dbReference>
<comment type="catalytic activity">
    <reaction evidence="15">
        <text>a 1,2-diacyl-sn-glycero-3-phospho-L-serine(in) = a 1,2-diacyl-sn-glycero-3-phospho-L-serine(out)</text>
        <dbReference type="Rhea" id="RHEA:38663"/>
        <dbReference type="ChEBI" id="CHEBI:57262"/>
    </reaction>
</comment>
<dbReference type="PANTHER" id="PTHR13038">
    <property type="entry name" value="APG9 AUTOPHAGY 9"/>
    <property type="match status" value="1"/>
</dbReference>
<proteinExistence type="inferred from homology"/>
<feature type="transmembrane region" description="Helical" evidence="19">
    <location>
        <begin position="369"/>
        <end position="387"/>
    </location>
</feature>
<comment type="catalytic activity">
    <reaction evidence="16">
        <text>a 1,2-diacyl-sn-glycero-3-phosphoethanolamine(in) = a 1,2-diacyl-sn-glycero-3-phosphoethanolamine(out)</text>
        <dbReference type="Rhea" id="RHEA:38895"/>
        <dbReference type="ChEBI" id="CHEBI:64612"/>
    </reaction>
</comment>
<dbReference type="GO" id="GO:0006869">
    <property type="term" value="P:lipid transport"/>
    <property type="evidence" value="ECO:0007669"/>
    <property type="project" value="UniProtKB-KW"/>
</dbReference>